<comment type="subcellular location">
    <subcellularLocation>
        <location evidence="1">Cell membrane</location>
        <topology evidence="1">Multi-pass membrane protein</topology>
    </subcellularLocation>
</comment>
<dbReference type="PROSITE" id="PS00237">
    <property type="entry name" value="G_PROTEIN_RECEP_F1_1"/>
    <property type="match status" value="1"/>
</dbReference>
<feature type="domain" description="G-protein coupled receptors family 1 profile" evidence="11">
    <location>
        <begin position="1"/>
        <end position="199"/>
    </location>
</feature>
<feature type="transmembrane region" description="Helical" evidence="10">
    <location>
        <begin position="180"/>
        <end position="202"/>
    </location>
</feature>
<evidence type="ECO:0000256" key="6">
    <source>
        <dbReference type="ARBA" id="ARBA00023136"/>
    </source>
</evidence>
<dbReference type="PANTHER" id="PTHR24241:SF59">
    <property type="entry name" value="ADIPOKINETIC HORMONE RECEPTOR, ISOFORM C"/>
    <property type="match status" value="1"/>
</dbReference>
<organism evidence="12 13">
    <name type="scientific">Hyalella azteca</name>
    <name type="common">Amphipod</name>
    <dbReference type="NCBI Taxonomy" id="294128"/>
    <lineage>
        <taxon>Eukaryota</taxon>
        <taxon>Metazoa</taxon>
        <taxon>Ecdysozoa</taxon>
        <taxon>Arthropoda</taxon>
        <taxon>Crustacea</taxon>
        <taxon>Multicrustacea</taxon>
        <taxon>Malacostraca</taxon>
        <taxon>Eumalacostraca</taxon>
        <taxon>Peracarida</taxon>
        <taxon>Amphipoda</taxon>
        <taxon>Senticaudata</taxon>
        <taxon>Talitrida</taxon>
        <taxon>Talitroidea</taxon>
        <taxon>Hyalellidae</taxon>
        <taxon>Hyalella</taxon>
    </lineage>
</organism>
<dbReference type="GO" id="GO:0032870">
    <property type="term" value="P:cellular response to hormone stimulus"/>
    <property type="evidence" value="ECO:0007669"/>
    <property type="project" value="TreeGrafter"/>
</dbReference>
<protein>
    <submittedName>
        <fullName evidence="13">Adipokinetic hormone/corazonin-related peptide receptor variant I-like</fullName>
    </submittedName>
</protein>
<dbReference type="GO" id="GO:0004930">
    <property type="term" value="F:G protein-coupled receptor activity"/>
    <property type="evidence" value="ECO:0007669"/>
    <property type="project" value="UniProtKB-KW"/>
</dbReference>
<dbReference type="PANTHER" id="PTHR24241">
    <property type="entry name" value="NEUROPEPTIDE RECEPTOR-RELATED G-PROTEIN COUPLED RECEPTOR"/>
    <property type="match status" value="1"/>
</dbReference>
<gene>
    <name evidence="13" type="primary">LOC108675139</name>
</gene>
<sequence length="356" mass="39412">MCRLMAFFRTFGVFLSGFLLTVISVDRYSAVLHPLTVTSARMRLRKLISAAWIMAVICSLPQTVIFHVEKHPQHRWFEQCVTFNAFPDTRYELAYNLGVTFAIYVAPLTTIAFCYGAIVVRIYRVDAGNDAVVLGRSKTRTLLMTSVIVLAFFLCWTPYNVMSLWYFIDPVSAQQVDPRVQAALFIFAVANPTVNPLVYGYFRGARRGAGNTPGNSKLSRRIVYKAPFRQTLGMWRCAGGHSSSSDPNNMALVRCSLEGRPPPGHCGSHPAVKTAENCARHDGDASPVNHGPVNRPVVPRNHPNPPASTGNTKILSSSRHPLSFSTLTPGDDPYDGTPYVIKLGILHVSFKKSYTD</sequence>
<evidence type="ECO:0000256" key="4">
    <source>
        <dbReference type="ARBA" id="ARBA00022692"/>
    </source>
</evidence>
<evidence type="ECO:0000256" key="10">
    <source>
        <dbReference type="SAM" id="Phobius"/>
    </source>
</evidence>
<evidence type="ECO:0000256" key="3">
    <source>
        <dbReference type="ARBA" id="ARBA00022475"/>
    </source>
</evidence>
<dbReference type="InterPro" id="IPR017452">
    <property type="entry name" value="GPCR_Rhodpsn_7TM"/>
</dbReference>
<keyword evidence="3" id="KW-1003">Cell membrane</keyword>
<dbReference type="GeneID" id="108675139"/>
<feature type="transmembrane region" description="Helical" evidence="10">
    <location>
        <begin position="47"/>
        <end position="68"/>
    </location>
</feature>
<feature type="transmembrane region" description="Helical" evidence="10">
    <location>
        <begin position="6"/>
        <end position="26"/>
    </location>
</feature>
<evidence type="ECO:0000256" key="8">
    <source>
        <dbReference type="RuleBase" id="RU000688"/>
    </source>
</evidence>
<evidence type="ECO:0000313" key="13">
    <source>
        <dbReference type="RefSeq" id="XP_018018617.1"/>
    </source>
</evidence>
<dbReference type="Proteomes" id="UP000694843">
    <property type="component" value="Unplaced"/>
</dbReference>
<evidence type="ECO:0000259" key="11">
    <source>
        <dbReference type="PROSITE" id="PS50262"/>
    </source>
</evidence>
<evidence type="ECO:0000256" key="7">
    <source>
        <dbReference type="ARBA" id="ARBA00023170"/>
    </source>
</evidence>
<dbReference type="AlphaFoldDB" id="A0A8B7NXZ7"/>
<accession>A0A8B7NXZ7</accession>
<dbReference type="GO" id="GO:0005886">
    <property type="term" value="C:plasma membrane"/>
    <property type="evidence" value="ECO:0007669"/>
    <property type="project" value="UniProtKB-SubCell"/>
</dbReference>
<dbReference type="SUPFAM" id="SSF81321">
    <property type="entry name" value="Family A G protein-coupled receptor-like"/>
    <property type="match status" value="1"/>
</dbReference>
<name>A0A8B7NXZ7_HYAAZ</name>
<evidence type="ECO:0000256" key="1">
    <source>
        <dbReference type="ARBA" id="ARBA00004651"/>
    </source>
</evidence>
<proteinExistence type="inferred from homology"/>
<keyword evidence="4 8" id="KW-0812">Transmembrane</keyword>
<evidence type="ECO:0000313" key="12">
    <source>
        <dbReference type="Proteomes" id="UP000694843"/>
    </source>
</evidence>
<dbReference type="Pfam" id="PF00001">
    <property type="entry name" value="7tm_1"/>
    <property type="match status" value="1"/>
</dbReference>
<dbReference type="RefSeq" id="XP_018018617.1">
    <property type="nucleotide sequence ID" value="XM_018163128.2"/>
</dbReference>
<dbReference type="OrthoDB" id="6435638at2759"/>
<dbReference type="Gene3D" id="1.20.1070.10">
    <property type="entry name" value="Rhodopsin 7-helix transmembrane proteins"/>
    <property type="match status" value="1"/>
</dbReference>
<feature type="region of interest" description="Disordered" evidence="9">
    <location>
        <begin position="280"/>
        <end position="320"/>
    </location>
</feature>
<keyword evidence="12" id="KW-1185">Reference proteome</keyword>
<dbReference type="OMA" id="WIMAVIC"/>
<reference evidence="13" key="1">
    <citation type="submission" date="2025-08" db="UniProtKB">
        <authorList>
            <consortium name="RefSeq"/>
        </authorList>
    </citation>
    <scope>IDENTIFICATION</scope>
    <source>
        <tissue evidence="13">Whole organism</tissue>
    </source>
</reference>
<dbReference type="KEGG" id="hazt:108675139"/>
<feature type="transmembrane region" description="Helical" evidence="10">
    <location>
        <begin position="141"/>
        <end position="168"/>
    </location>
</feature>
<feature type="transmembrane region" description="Helical" evidence="10">
    <location>
        <begin position="93"/>
        <end position="120"/>
    </location>
</feature>
<keyword evidence="5 10" id="KW-1133">Transmembrane helix</keyword>
<keyword evidence="8" id="KW-0297">G-protein coupled receptor</keyword>
<dbReference type="GO" id="GO:0042277">
    <property type="term" value="F:peptide binding"/>
    <property type="evidence" value="ECO:0007669"/>
    <property type="project" value="TreeGrafter"/>
</dbReference>
<comment type="similarity">
    <text evidence="2 8">Belongs to the G-protein coupled receptor 1 family.</text>
</comment>
<dbReference type="PRINTS" id="PR00237">
    <property type="entry name" value="GPCRRHODOPSN"/>
</dbReference>
<evidence type="ECO:0000256" key="5">
    <source>
        <dbReference type="ARBA" id="ARBA00022989"/>
    </source>
</evidence>
<feature type="compositionally biased region" description="Low complexity" evidence="9">
    <location>
        <begin position="287"/>
        <end position="301"/>
    </location>
</feature>
<evidence type="ECO:0000256" key="2">
    <source>
        <dbReference type="ARBA" id="ARBA00010663"/>
    </source>
</evidence>
<dbReference type="InterPro" id="IPR000276">
    <property type="entry name" value="GPCR_Rhodpsn"/>
</dbReference>
<evidence type="ECO:0000256" key="9">
    <source>
        <dbReference type="SAM" id="MobiDB-lite"/>
    </source>
</evidence>
<keyword evidence="8" id="KW-0807">Transducer</keyword>
<dbReference type="GO" id="GO:0097003">
    <property type="term" value="F:adipokinetic hormone receptor activity"/>
    <property type="evidence" value="ECO:0007669"/>
    <property type="project" value="TreeGrafter"/>
</dbReference>
<dbReference type="PROSITE" id="PS50262">
    <property type="entry name" value="G_PROTEIN_RECEP_F1_2"/>
    <property type="match status" value="1"/>
</dbReference>
<keyword evidence="7 8" id="KW-0675">Receptor</keyword>
<feature type="compositionally biased region" description="Polar residues" evidence="9">
    <location>
        <begin position="307"/>
        <end position="320"/>
    </location>
</feature>
<keyword evidence="6 10" id="KW-0472">Membrane</keyword>